<feature type="region of interest" description="Disordered" evidence="1">
    <location>
        <begin position="104"/>
        <end position="153"/>
    </location>
</feature>
<name>A0ABR1C057_NECAM</name>
<evidence type="ECO:0000313" key="2">
    <source>
        <dbReference type="EMBL" id="KAK6731022.1"/>
    </source>
</evidence>
<evidence type="ECO:0000313" key="3">
    <source>
        <dbReference type="Proteomes" id="UP001303046"/>
    </source>
</evidence>
<feature type="compositionally biased region" description="Basic residues" evidence="1">
    <location>
        <begin position="493"/>
        <end position="515"/>
    </location>
</feature>
<evidence type="ECO:0008006" key="4">
    <source>
        <dbReference type="Google" id="ProtNLM"/>
    </source>
</evidence>
<gene>
    <name evidence="2" type="primary">Necator_chrI.g3600</name>
    <name evidence="2" type="ORF">RB195_007471</name>
</gene>
<accession>A0ABR1C057</accession>
<feature type="compositionally biased region" description="Polar residues" evidence="1">
    <location>
        <begin position="124"/>
        <end position="153"/>
    </location>
</feature>
<sequence>MAFRLIAGVGDAQEWRIATEAIVRNNVPGPSVYTDTGRDEQNQLPSHKIADMNKLSCGVLKDASKSTNTPLTVPRKRGRPRKREHEEGINLINVKKELVDESYNLPPQPVRQRPRGCAKKRRTMSSLSSTGNCTTPSDRRPSSATSECTPAESTNISMSTVDLKPSKSLSPVNTELVDVQELWDFYTARAEYQSILWKSNWRYSRGRQRPTERQVIVEKIQHLRRIEQSMRKGVKQITTFEFFNYVNPLCPGLNDVTTDVFIVSCTKDKVVKKEFLTRIVIPCKTSQQRKPPVVYYSVPPEVEKTALDVYLVAKVYTEQKYHYIGSARRIGRSRGEQEEDLKESPVVKRVLYGVRKVASRENDGVDPDFGNHTIVLVNNDTEGLEGITFRIPDESWMTNNSQLDLLARIGSKLCALGPIGVINFGISDEHVEFDWNVVETVMDTRLKRKTELLRSSEFTVWYHYKGNVILEELPLAARESPSSDKENRSVRVSPRKSPRSAQKSPKKMLSPKKNNRTSLTTSPDFIIPSGVLDRVPGFICPFTGKNFESVEDLEQHLRISYPAFSFEKVNWSSSFVHFVVSSAITRSDWENPKTNEERDRNSLSTVPLQHKILYAPPPEVPVRKKNELPKAQMIPYGEMSFVPPTYSQVPGPSSSKIYHSVVEDTCDWKDHLSERNIRDYIDDTPQEKEFMILHNKFRSKFRHLIVGGKLTLDFYTKFVETCGVEMKKKRIRAHCVARLTRLVQQEKMTPTDMATLTQKLYELGPNE</sequence>
<protein>
    <recommendedName>
        <fullName evidence="4">C2H2-type domain-containing protein</fullName>
    </recommendedName>
</protein>
<feature type="region of interest" description="Disordered" evidence="1">
    <location>
        <begin position="64"/>
        <end position="87"/>
    </location>
</feature>
<feature type="compositionally biased region" description="Basic residues" evidence="1">
    <location>
        <begin position="112"/>
        <end position="123"/>
    </location>
</feature>
<organism evidence="2 3">
    <name type="scientific">Necator americanus</name>
    <name type="common">Human hookworm</name>
    <dbReference type="NCBI Taxonomy" id="51031"/>
    <lineage>
        <taxon>Eukaryota</taxon>
        <taxon>Metazoa</taxon>
        <taxon>Ecdysozoa</taxon>
        <taxon>Nematoda</taxon>
        <taxon>Chromadorea</taxon>
        <taxon>Rhabditida</taxon>
        <taxon>Rhabditina</taxon>
        <taxon>Rhabditomorpha</taxon>
        <taxon>Strongyloidea</taxon>
        <taxon>Ancylostomatidae</taxon>
        <taxon>Bunostominae</taxon>
        <taxon>Necator</taxon>
    </lineage>
</organism>
<comment type="caution">
    <text evidence="2">The sequence shown here is derived from an EMBL/GenBank/DDBJ whole genome shotgun (WGS) entry which is preliminary data.</text>
</comment>
<proteinExistence type="predicted"/>
<reference evidence="2 3" key="1">
    <citation type="submission" date="2023-08" db="EMBL/GenBank/DDBJ databases">
        <title>A Necator americanus chromosomal reference genome.</title>
        <authorList>
            <person name="Ilik V."/>
            <person name="Petrzelkova K.J."/>
            <person name="Pardy F."/>
            <person name="Fuh T."/>
            <person name="Niatou-Singa F.S."/>
            <person name="Gouil Q."/>
            <person name="Baker L."/>
            <person name="Ritchie M.E."/>
            <person name="Jex A.R."/>
            <person name="Gazzola D."/>
            <person name="Li H."/>
            <person name="Toshio Fujiwara R."/>
            <person name="Zhan B."/>
            <person name="Aroian R.V."/>
            <person name="Pafco B."/>
            <person name="Schwarz E.M."/>
        </authorList>
    </citation>
    <scope>NUCLEOTIDE SEQUENCE [LARGE SCALE GENOMIC DNA]</scope>
    <source>
        <strain evidence="2 3">Aroian</strain>
        <tissue evidence="2">Whole animal</tissue>
    </source>
</reference>
<feature type="region of interest" description="Disordered" evidence="1">
    <location>
        <begin position="480"/>
        <end position="522"/>
    </location>
</feature>
<dbReference type="Proteomes" id="UP001303046">
    <property type="component" value="Unassembled WGS sequence"/>
</dbReference>
<dbReference type="EMBL" id="JAVFWL010000001">
    <property type="protein sequence ID" value="KAK6731022.1"/>
    <property type="molecule type" value="Genomic_DNA"/>
</dbReference>
<keyword evidence="3" id="KW-1185">Reference proteome</keyword>
<evidence type="ECO:0000256" key="1">
    <source>
        <dbReference type="SAM" id="MobiDB-lite"/>
    </source>
</evidence>